<protein>
    <submittedName>
        <fullName evidence="1">Uncharacterized protein</fullName>
    </submittedName>
</protein>
<name>A0A392SN79_9FABA</name>
<accession>A0A392SN79</accession>
<comment type="caution">
    <text evidence="1">The sequence shown here is derived from an EMBL/GenBank/DDBJ whole genome shotgun (WGS) entry which is preliminary data.</text>
</comment>
<feature type="non-terminal residue" evidence="1">
    <location>
        <position position="1"/>
    </location>
</feature>
<proteinExistence type="predicted"/>
<evidence type="ECO:0000313" key="1">
    <source>
        <dbReference type="EMBL" id="MCI49634.1"/>
    </source>
</evidence>
<reference evidence="1 2" key="1">
    <citation type="journal article" date="2018" name="Front. Plant Sci.">
        <title>Red Clover (Trifolium pratense) and Zigzag Clover (T. medium) - A Picture of Genomic Similarities and Differences.</title>
        <authorList>
            <person name="Dluhosova J."/>
            <person name="Istvanek J."/>
            <person name="Nedelnik J."/>
            <person name="Repkova J."/>
        </authorList>
    </citation>
    <scope>NUCLEOTIDE SEQUENCE [LARGE SCALE GENOMIC DNA]</scope>
    <source>
        <strain evidence="2">cv. 10/8</strain>
        <tissue evidence="1">Leaf</tissue>
    </source>
</reference>
<dbReference type="AlphaFoldDB" id="A0A392SN79"/>
<dbReference type="EMBL" id="LXQA010404162">
    <property type="protein sequence ID" value="MCI49634.1"/>
    <property type="molecule type" value="Genomic_DNA"/>
</dbReference>
<evidence type="ECO:0000313" key="2">
    <source>
        <dbReference type="Proteomes" id="UP000265520"/>
    </source>
</evidence>
<sequence length="38" mass="4368">CAPRQPPCAMRVKNRRRCAPRHMNLRDAQKSEATCVES</sequence>
<organism evidence="1 2">
    <name type="scientific">Trifolium medium</name>
    <dbReference type="NCBI Taxonomy" id="97028"/>
    <lineage>
        <taxon>Eukaryota</taxon>
        <taxon>Viridiplantae</taxon>
        <taxon>Streptophyta</taxon>
        <taxon>Embryophyta</taxon>
        <taxon>Tracheophyta</taxon>
        <taxon>Spermatophyta</taxon>
        <taxon>Magnoliopsida</taxon>
        <taxon>eudicotyledons</taxon>
        <taxon>Gunneridae</taxon>
        <taxon>Pentapetalae</taxon>
        <taxon>rosids</taxon>
        <taxon>fabids</taxon>
        <taxon>Fabales</taxon>
        <taxon>Fabaceae</taxon>
        <taxon>Papilionoideae</taxon>
        <taxon>50 kb inversion clade</taxon>
        <taxon>NPAAA clade</taxon>
        <taxon>Hologalegina</taxon>
        <taxon>IRL clade</taxon>
        <taxon>Trifolieae</taxon>
        <taxon>Trifolium</taxon>
    </lineage>
</organism>
<keyword evidence="2" id="KW-1185">Reference proteome</keyword>
<dbReference type="Proteomes" id="UP000265520">
    <property type="component" value="Unassembled WGS sequence"/>
</dbReference>